<evidence type="ECO:0000313" key="1">
    <source>
        <dbReference type="EMBL" id="MEV4288118.1"/>
    </source>
</evidence>
<gene>
    <name evidence="1" type="ORF">AB0K40_21605</name>
</gene>
<protein>
    <submittedName>
        <fullName evidence="1">Uncharacterized protein</fullName>
    </submittedName>
</protein>
<reference evidence="1 2" key="1">
    <citation type="submission" date="2024-06" db="EMBL/GenBank/DDBJ databases">
        <title>The Natural Products Discovery Center: Release of the First 8490 Sequenced Strains for Exploring Actinobacteria Biosynthetic Diversity.</title>
        <authorList>
            <person name="Kalkreuter E."/>
            <person name="Kautsar S.A."/>
            <person name="Yang D."/>
            <person name="Bader C.D."/>
            <person name="Teijaro C.N."/>
            <person name="Fluegel L."/>
            <person name="Davis C.M."/>
            <person name="Simpson J.R."/>
            <person name="Lauterbach L."/>
            <person name="Steele A.D."/>
            <person name="Gui C."/>
            <person name="Meng S."/>
            <person name="Li G."/>
            <person name="Viehrig K."/>
            <person name="Ye F."/>
            <person name="Su P."/>
            <person name="Kiefer A.F."/>
            <person name="Nichols A."/>
            <person name="Cepeda A.J."/>
            <person name="Yan W."/>
            <person name="Fan B."/>
            <person name="Jiang Y."/>
            <person name="Adhikari A."/>
            <person name="Zheng C.-J."/>
            <person name="Schuster L."/>
            <person name="Cowan T.M."/>
            <person name="Smanski M.J."/>
            <person name="Chevrette M.G."/>
            <person name="De Carvalho L.P.S."/>
            <person name="Shen B."/>
        </authorList>
    </citation>
    <scope>NUCLEOTIDE SEQUENCE [LARGE SCALE GENOMIC DNA]</scope>
    <source>
        <strain evidence="1 2">NPDC049574</strain>
    </source>
</reference>
<sequence>MSEEEYFPLDVLDCPAISKAGQPMLGHVDPYGDTMFNRAQMRTLLDEIDALLAADALLTADQRRYLSFLGRLCVLGDDAPHRYLWIWGA</sequence>
<dbReference type="Proteomes" id="UP001552427">
    <property type="component" value="Unassembled WGS sequence"/>
</dbReference>
<dbReference type="RefSeq" id="WP_364452550.1">
    <property type="nucleotide sequence ID" value="NZ_JBFARM010000006.1"/>
</dbReference>
<organism evidence="1 2">
    <name type="scientific">Nonomuraea bangladeshensis</name>
    <dbReference type="NCBI Taxonomy" id="404385"/>
    <lineage>
        <taxon>Bacteria</taxon>
        <taxon>Bacillati</taxon>
        <taxon>Actinomycetota</taxon>
        <taxon>Actinomycetes</taxon>
        <taxon>Streptosporangiales</taxon>
        <taxon>Streptosporangiaceae</taxon>
        <taxon>Nonomuraea</taxon>
    </lineage>
</organism>
<comment type="caution">
    <text evidence="1">The sequence shown here is derived from an EMBL/GenBank/DDBJ whole genome shotgun (WGS) entry which is preliminary data.</text>
</comment>
<keyword evidence="2" id="KW-1185">Reference proteome</keyword>
<name>A0ABV3H6H3_9ACTN</name>
<accession>A0ABV3H6H3</accession>
<proteinExistence type="predicted"/>
<dbReference type="EMBL" id="JBFARM010000006">
    <property type="protein sequence ID" value="MEV4288118.1"/>
    <property type="molecule type" value="Genomic_DNA"/>
</dbReference>
<evidence type="ECO:0000313" key="2">
    <source>
        <dbReference type="Proteomes" id="UP001552427"/>
    </source>
</evidence>